<dbReference type="EMBL" id="KY945355">
    <property type="protein sequence ID" value="ARQ95470.1"/>
    <property type="molecule type" value="Genomic_DNA"/>
</dbReference>
<evidence type="ECO:0000256" key="1">
    <source>
        <dbReference type="SAM" id="MobiDB-lite"/>
    </source>
</evidence>
<protein>
    <submittedName>
        <fullName evidence="2">Lysin A</fullName>
    </submittedName>
</protein>
<accession>A0A1X9SHI5</accession>
<evidence type="ECO:0000313" key="2">
    <source>
        <dbReference type="EMBL" id="ARQ95470.1"/>
    </source>
</evidence>
<dbReference type="InterPro" id="IPR017853">
    <property type="entry name" value="GH"/>
</dbReference>
<dbReference type="SUPFAM" id="SSF51445">
    <property type="entry name" value="(Trans)glycosidases"/>
    <property type="match status" value="1"/>
</dbReference>
<proteinExistence type="predicted"/>
<dbReference type="RefSeq" id="YP_009951503.1">
    <property type="nucleotide sequence ID" value="NC_051602.1"/>
</dbReference>
<feature type="compositionally biased region" description="Pro residues" evidence="1">
    <location>
        <begin position="481"/>
        <end position="494"/>
    </location>
</feature>
<sequence>MTVTRANVEAAKGLVIPRLGNPYVYGGMISATNLRQGTDCSGIWNDVLAMAVGRFKWGRESEGATTGVGPFGTIRVARPQDIPADAAAKLAFHHEGSGGASSHMWGEIDGMRVESAGSKGLVTAPSAWPIDHPYANAWAYLPGPIVADGTPVGEVEPRDTLYADVSEWQAPVTDAYTNAGYKVLCIRSNDGTHRDVDWQSNYAWCKRAVDDGRLKFFIVYFVWRPNWTEAVATLKSQIGEPHPRMAVMVDVESWGGQITGDQSDGINAAFESIASWLGDRRRVIGYGNAGDLDRLWPRKPAGVRLVVAGYGRLPTYPGMIAHQYTDGTGWGRKTGLPDGAPPFGNCDMNAANGLTATQFAAALGIDTTEDDLLSALSPDEQREVLFLLRILADKRFVSRSPLRFLGEKETETVAGFGLNTDGLNHVQFVIDMVKIGDPWHINHLRTLAAAIGDARYPDRQEDCKLAKRILDELVDKRPTTPSTPTPPAPKPPAQPVKVSCASGGGGCVLVANGGDGTCALAGSECVLRKGAQA</sequence>
<dbReference type="Gene3D" id="3.20.20.80">
    <property type="entry name" value="Glycosidases"/>
    <property type="match status" value="1"/>
</dbReference>
<organism evidence="2 3">
    <name type="scientific">Mycobacterium phage Shandong1</name>
    <dbReference type="NCBI Taxonomy" id="1983447"/>
    <lineage>
        <taxon>Viruses</taxon>
        <taxon>Duplodnaviria</taxon>
        <taxon>Heunggongvirae</taxon>
        <taxon>Uroviricota</taxon>
        <taxon>Caudoviricetes</taxon>
        <taxon>Weiservirinae</taxon>
        <taxon>Unicornvirus</taxon>
        <taxon>Unicornvirus shandong1</taxon>
    </lineage>
</organism>
<reference evidence="2 3" key="1">
    <citation type="submission" date="2017-04" db="EMBL/GenBank/DDBJ databases">
        <title>The genome sequence of mycobacteriophage Shandong1.</title>
        <authorList>
            <person name="Fan X."/>
            <person name="Zhao Z."/>
            <person name="Zhao K."/>
            <person name="Song S."/>
            <person name="Li J."/>
            <person name="Xie J."/>
        </authorList>
    </citation>
    <scope>NUCLEOTIDE SEQUENCE [LARGE SCALE GENOMIC DNA]</scope>
</reference>
<dbReference type="KEGG" id="vg:60322941"/>
<dbReference type="GeneID" id="60322941"/>
<keyword evidence="3" id="KW-1185">Reference proteome</keyword>
<evidence type="ECO:0000313" key="3">
    <source>
        <dbReference type="Proteomes" id="UP000226045"/>
    </source>
</evidence>
<dbReference type="Proteomes" id="UP000226045">
    <property type="component" value="Segment"/>
</dbReference>
<name>A0A1X9SHI5_9CAUD</name>
<feature type="region of interest" description="Disordered" evidence="1">
    <location>
        <begin position="474"/>
        <end position="497"/>
    </location>
</feature>